<keyword evidence="1" id="KW-0560">Oxidoreductase</keyword>
<dbReference type="GO" id="GO:0010181">
    <property type="term" value="F:FMN binding"/>
    <property type="evidence" value="ECO:0007669"/>
    <property type="project" value="TreeGrafter"/>
</dbReference>
<dbReference type="InterPro" id="IPR046980">
    <property type="entry name" value="KefG/KefF"/>
</dbReference>
<dbReference type="PANTHER" id="PTHR47307">
    <property type="entry name" value="GLUTATHIONE-REGULATED POTASSIUM-EFFLUX SYSTEM ANCILLARY PROTEIN KEFG"/>
    <property type="match status" value="1"/>
</dbReference>
<evidence type="ECO:0000256" key="1">
    <source>
        <dbReference type="ARBA" id="ARBA00023002"/>
    </source>
</evidence>
<comment type="caution">
    <text evidence="3">The sequence shown here is derived from an EMBL/GenBank/DDBJ whole genome shotgun (WGS) entry which is preliminary data.</text>
</comment>
<dbReference type="SUPFAM" id="SSF52218">
    <property type="entry name" value="Flavoproteins"/>
    <property type="match status" value="1"/>
</dbReference>
<dbReference type="PANTHER" id="PTHR47307:SF1">
    <property type="entry name" value="GLUTATHIONE-REGULATED POTASSIUM-EFFLUX SYSTEM ANCILLARY PROTEIN KEFG"/>
    <property type="match status" value="1"/>
</dbReference>
<name>A0A4V3BDG5_9STAP</name>
<dbReference type="Pfam" id="PF02525">
    <property type="entry name" value="Flavodoxin_2"/>
    <property type="match status" value="1"/>
</dbReference>
<dbReference type="EMBL" id="SCWA01000007">
    <property type="protein sequence ID" value="TDL98106.1"/>
    <property type="molecule type" value="Genomic_DNA"/>
</dbReference>
<protein>
    <submittedName>
        <fullName evidence="3">Flavodoxin family protein</fullName>
    </submittedName>
</protein>
<gene>
    <name evidence="3" type="ORF">ERX27_05365</name>
</gene>
<sequence length="171" mass="19816">MSTLVILAHPNMKESIVNHLWKRELEQENIYVHDLYETYPDEKLDVMHEQKLIEQHDTIVFQFPFYWYSSPPLLKKWLDEVLEEGWAHGSRFSLEGKKIALAISIGDKQYNYEKTGKVTFSLDELISPYIATAIYIKAHYAGYHAMFNVASATENQITADAKELAAFIKSL</sequence>
<evidence type="ECO:0000313" key="4">
    <source>
        <dbReference type="Proteomes" id="UP000295310"/>
    </source>
</evidence>
<feature type="domain" description="Flavodoxin-like fold" evidence="2">
    <location>
        <begin position="1"/>
        <end position="165"/>
    </location>
</feature>
<proteinExistence type="predicted"/>
<dbReference type="InterPro" id="IPR029039">
    <property type="entry name" value="Flavoprotein-like_sf"/>
</dbReference>
<dbReference type="Gene3D" id="3.40.50.360">
    <property type="match status" value="1"/>
</dbReference>
<dbReference type="AlphaFoldDB" id="A0A4V3BDG5"/>
<keyword evidence="4" id="KW-1185">Reference proteome</keyword>
<reference evidence="3 4" key="1">
    <citation type="submission" date="2019-01" db="EMBL/GenBank/DDBJ databases">
        <title>Draft genome sequences of the type strains of six Macrococcus species.</title>
        <authorList>
            <person name="Mazhar S."/>
            <person name="Altermann E."/>
            <person name="Hill C."/>
            <person name="Mcauliffe O."/>
        </authorList>
    </citation>
    <scope>NUCLEOTIDE SEQUENCE [LARGE SCALE GENOMIC DNA]</scope>
    <source>
        <strain evidence="3 4">CCM4811</strain>
    </source>
</reference>
<dbReference type="RefSeq" id="WP_133431809.1">
    <property type="nucleotide sequence ID" value="NZ_SCWA01000007.1"/>
</dbReference>
<accession>A0A4V3BDG5</accession>
<organism evidence="3 4">
    <name type="scientific">Macrococcus brunensis</name>
    <dbReference type="NCBI Taxonomy" id="198483"/>
    <lineage>
        <taxon>Bacteria</taxon>
        <taxon>Bacillati</taxon>
        <taxon>Bacillota</taxon>
        <taxon>Bacilli</taxon>
        <taxon>Bacillales</taxon>
        <taxon>Staphylococcaceae</taxon>
        <taxon>Macrococcus</taxon>
    </lineage>
</organism>
<dbReference type="Proteomes" id="UP000295310">
    <property type="component" value="Unassembled WGS sequence"/>
</dbReference>
<dbReference type="OrthoDB" id="9798454at2"/>
<dbReference type="GO" id="GO:0003955">
    <property type="term" value="F:NAD(P)H dehydrogenase (quinone) activity"/>
    <property type="evidence" value="ECO:0007669"/>
    <property type="project" value="TreeGrafter"/>
</dbReference>
<dbReference type="GO" id="GO:0009055">
    <property type="term" value="F:electron transfer activity"/>
    <property type="evidence" value="ECO:0007669"/>
    <property type="project" value="TreeGrafter"/>
</dbReference>
<evidence type="ECO:0000313" key="3">
    <source>
        <dbReference type="EMBL" id="TDL98106.1"/>
    </source>
</evidence>
<dbReference type="InterPro" id="IPR003680">
    <property type="entry name" value="Flavodoxin_fold"/>
</dbReference>
<evidence type="ECO:0000259" key="2">
    <source>
        <dbReference type="Pfam" id="PF02525"/>
    </source>
</evidence>